<gene>
    <name evidence="2" type="ORF">ABID19_002815</name>
</gene>
<organism evidence="2 3">
    <name type="scientific">Mesorhizobium robiniae</name>
    <dbReference type="NCBI Taxonomy" id="559315"/>
    <lineage>
        <taxon>Bacteria</taxon>
        <taxon>Pseudomonadati</taxon>
        <taxon>Pseudomonadota</taxon>
        <taxon>Alphaproteobacteria</taxon>
        <taxon>Hyphomicrobiales</taxon>
        <taxon>Phyllobacteriaceae</taxon>
        <taxon>Mesorhizobium</taxon>
    </lineage>
</organism>
<accession>A0ABV2GNB1</accession>
<dbReference type="Proteomes" id="UP001549204">
    <property type="component" value="Unassembled WGS sequence"/>
</dbReference>
<evidence type="ECO:0000313" key="2">
    <source>
        <dbReference type="EMBL" id="MET3579784.1"/>
    </source>
</evidence>
<dbReference type="InterPro" id="IPR009061">
    <property type="entry name" value="DNA-bd_dom_put_sf"/>
</dbReference>
<protein>
    <recommendedName>
        <fullName evidence="1">Helix-turn-helix domain-containing protein</fullName>
    </recommendedName>
</protein>
<evidence type="ECO:0000313" key="3">
    <source>
        <dbReference type="Proteomes" id="UP001549204"/>
    </source>
</evidence>
<evidence type="ECO:0000259" key="1">
    <source>
        <dbReference type="Pfam" id="PF12728"/>
    </source>
</evidence>
<keyword evidence="3" id="KW-1185">Reference proteome</keyword>
<dbReference type="EMBL" id="JBEPMC010000004">
    <property type="protein sequence ID" value="MET3579784.1"/>
    <property type="molecule type" value="Genomic_DNA"/>
</dbReference>
<dbReference type="SUPFAM" id="SSF46955">
    <property type="entry name" value="Putative DNA-binding domain"/>
    <property type="match status" value="1"/>
</dbReference>
<proteinExistence type="predicted"/>
<comment type="caution">
    <text evidence="2">The sequence shown here is derived from an EMBL/GenBank/DDBJ whole genome shotgun (WGS) entry which is preliminary data.</text>
</comment>
<dbReference type="RefSeq" id="WP_354491250.1">
    <property type="nucleotide sequence ID" value="NZ_JBEPMC010000004.1"/>
</dbReference>
<name>A0ABV2GNB1_9HYPH</name>
<feature type="domain" description="Helix-turn-helix" evidence="1">
    <location>
        <begin position="6"/>
        <end position="58"/>
    </location>
</feature>
<sequence length="73" mass="8312">MTEPLYLTPEEVSERFRRAISTGTLANWRAMRVGPAFVKIGKSIVYPVADLNQWANQQTVRCRATRSTQREGT</sequence>
<reference evidence="2 3" key="1">
    <citation type="submission" date="2024-06" db="EMBL/GenBank/DDBJ databases">
        <title>Genomic Encyclopedia of Type Strains, Phase IV (KMG-IV): sequencing the most valuable type-strain genomes for metagenomic binning, comparative biology and taxonomic classification.</title>
        <authorList>
            <person name="Goeker M."/>
        </authorList>
    </citation>
    <scope>NUCLEOTIDE SEQUENCE [LARGE SCALE GENOMIC DNA]</scope>
    <source>
        <strain evidence="2 3">DSM 100022</strain>
    </source>
</reference>
<dbReference type="InterPro" id="IPR041657">
    <property type="entry name" value="HTH_17"/>
</dbReference>
<dbReference type="Pfam" id="PF12728">
    <property type="entry name" value="HTH_17"/>
    <property type="match status" value="1"/>
</dbReference>